<feature type="modified residue" description="4-aspartylphosphate" evidence="6">
    <location>
        <position position="62"/>
    </location>
</feature>
<evidence type="ECO:0000259" key="7">
    <source>
        <dbReference type="PROSITE" id="PS50110"/>
    </source>
</evidence>
<evidence type="ECO:0000313" key="8">
    <source>
        <dbReference type="EMBL" id="ETW97559.1"/>
    </source>
</evidence>
<evidence type="ECO:0000256" key="3">
    <source>
        <dbReference type="ARBA" id="ARBA00023015"/>
    </source>
</evidence>
<evidence type="ECO:0000256" key="1">
    <source>
        <dbReference type="ARBA" id="ARBA00022553"/>
    </source>
</evidence>
<dbReference type="AlphaFoldDB" id="W4LI16"/>
<keyword evidence="4" id="KW-0238">DNA-binding</keyword>
<dbReference type="GO" id="GO:0000160">
    <property type="term" value="P:phosphorelay signal transduction system"/>
    <property type="evidence" value="ECO:0007669"/>
    <property type="project" value="UniProtKB-KW"/>
</dbReference>
<comment type="caution">
    <text evidence="8">The sequence shown here is derived from an EMBL/GenBank/DDBJ whole genome shotgun (WGS) entry which is preliminary data.</text>
</comment>
<evidence type="ECO:0000256" key="6">
    <source>
        <dbReference type="PROSITE-ProRule" id="PRU00169"/>
    </source>
</evidence>
<dbReference type="FunFam" id="3.40.50.2300:FF:000001">
    <property type="entry name" value="DNA-binding response regulator PhoB"/>
    <property type="match status" value="1"/>
</dbReference>
<dbReference type="GO" id="GO:0003677">
    <property type="term" value="F:DNA binding"/>
    <property type="evidence" value="ECO:0007669"/>
    <property type="project" value="UniProtKB-KW"/>
</dbReference>
<name>W4LI16_ENTF1</name>
<dbReference type="PANTHER" id="PTHR44591:SF21">
    <property type="entry name" value="TWO-COMPONENT RESPONSE REGULATOR"/>
    <property type="match status" value="1"/>
</dbReference>
<proteinExistence type="predicted"/>
<evidence type="ECO:0000313" key="9">
    <source>
        <dbReference type="Proteomes" id="UP000019141"/>
    </source>
</evidence>
<evidence type="ECO:0000256" key="4">
    <source>
        <dbReference type="ARBA" id="ARBA00023125"/>
    </source>
</evidence>
<evidence type="ECO:0000256" key="2">
    <source>
        <dbReference type="ARBA" id="ARBA00023012"/>
    </source>
</evidence>
<dbReference type="SMART" id="SM00448">
    <property type="entry name" value="REC"/>
    <property type="match status" value="1"/>
</dbReference>
<protein>
    <recommendedName>
        <fullName evidence="7">Response regulatory domain-containing protein</fullName>
    </recommendedName>
</protein>
<dbReference type="Gene3D" id="3.40.50.2300">
    <property type="match status" value="1"/>
</dbReference>
<dbReference type="EMBL" id="AZHW01000649">
    <property type="protein sequence ID" value="ETW97559.1"/>
    <property type="molecule type" value="Genomic_DNA"/>
</dbReference>
<dbReference type="PROSITE" id="PS50110">
    <property type="entry name" value="RESPONSE_REGULATORY"/>
    <property type="match status" value="1"/>
</dbReference>
<keyword evidence="2" id="KW-0902">Two-component regulatory system</keyword>
<dbReference type="Pfam" id="PF00072">
    <property type="entry name" value="Response_reg"/>
    <property type="match status" value="1"/>
</dbReference>
<dbReference type="PANTHER" id="PTHR44591">
    <property type="entry name" value="STRESS RESPONSE REGULATOR PROTEIN 1"/>
    <property type="match status" value="1"/>
</dbReference>
<reference evidence="8 9" key="1">
    <citation type="journal article" date="2014" name="Nature">
        <title>An environmental bacterial taxon with a large and distinct metabolic repertoire.</title>
        <authorList>
            <person name="Wilson M.C."/>
            <person name="Mori T."/>
            <person name="Ruckert C."/>
            <person name="Uria A.R."/>
            <person name="Helf M.J."/>
            <person name="Takada K."/>
            <person name="Gernert C."/>
            <person name="Steffens U.A."/>
            <person name="Heycke N."/>
            <person name="Schmitt S."/>
            <person name="Rinke C."/>
            <person name="Helfrich E.J."/>
            <person name="Brachmann A.O."/>
            <person name="Gurgui C."/>
            <person name="Wakimoto T."/>
            <person name="Kracht M."/>
            <person name="Crusemann M."/>
            <person name="Hentschel U."/>
            <person name="Abe I."/>
            <person name="Matsunaga S."/>
            <person name="Kalinowski J."/>
            <person name="Takeyama H."/>
            <person name="Piel J."/>
        </authorList>
    </citation>
    <scope>NUCLEOTIDE SEQUENCE [LARGE SCALE GENOMIC DNA]</scope>
    <source>
        <strain evidence="9">TSY1</strain>
    </source>
</reference>
<gene>
    <name evidence="8" type="ORF">ETSY1_22150</name>
</gene>
<keyword evidence="1 6" id="KW-0597">Phosphoprotein</keyword>
<keyword evidence="9" id="KW-1185">Reference proteome</keyword>
<keyword evidence="3" id="KW-0805">Transcription regulation</keyword>
<dbReference type="SUPFAM" id="SSF52172">
    <property type="entry name" value="CheY-like"/>
    <property type="match status" value="1"/>
</dbReference>
<organism evidence="8 9">
    <name type="scientific">Entotheonella factor</name>
    <dbReference type="NCBI Taxonomy" id="1429438"/>
    <lineage>
        <taxon>Bacteria</taxon>
        <taxon>Pseudomonadati</taxon>
        <taxon>Nitrospinota/Tectimicrobiota group</taxon>
        <taxon>Candidatus Tectimicrobiota</taxon>
        <taxon>Candidatus Entotheonellia</taxon>
        <taxon>Candidatus Entotheonellales</taxon>
        <taxon>Candidatus Entotheonellaceae</taxon>
        <taxon>Candidatus Entotheonella</taxon>
    </lineage>
</organism>
<feature type="domain" description="Response regulatory" evidence="7">
    <location>
        <begin position="13"/>
        <end position="127"/>
    </location>
</feature>
<dbReference type="InterPro" id="IPR011006">
    <property type="entry name" value="CheY-like_superfamily"/>
</dbReference>
<sequence length="130" mass="14468">MSGSCDIRRGRQQVLIVDDDASIRNLLHLYFEQEGYEVETAETGEQALERFESGRFHLVILDYYMPGINGLEVASAIHGQDPSVPLVLITGMAHTLANVDLTPTGIMKIFAKPFDMCELAKWLRSLADPS</sequence>
<keyword evidence="5" id="KW-0804">Transcription</keyword>
<dbReference type="HOGENOM" id="CLU_000445_69_8_7"/>
<dbReference type="InterPro" id="IPR001789">
    <property type="entry name" value="Sig_transdc_resp-reg_receiver"/>
</dbReference>
<evidence type="ECO:0000256" key="5">
    <source>
        <dbReference type="ARBA" id="ARBA00023163"/>
    </source>
</evidence>
<accession>W4LI16</accession>
<dbReference type="Proteomes" id="UP000019141">
    <property type="component" value="Unassembled WGS sequence"/>
</dbReference>
<dbReference type="InterPro" id="IPR050595">
    <property type="entry name" value="Bact_response_regulator"/>
</dbReference>